<sequence>KDIDTTSTTTSIGTNRIYTATPITPTLPSQSTDTVPIVPVGYLLDMLANEKRTQTNPTKDLLLTIGFGQDENNHNEYIHRA</sequence>
<protein>
    <submittedName>
        <fullName evidence="1">Uncharacterized protein</fullName>
    </submittedName>
</protein>
<feature type="non-terminal residue" evidence="1">
    <location>
        <position position="1"/>
    </location>
</feature>
<name>A0A8S3ALT5_9BILA</name>
<comment type="caution">
    <text evidence="1">The sequence shown here is derived from an EMBL/GenBank/DDBJ whole genome shotgun (WGS) entry which is preliminary data.</text>
</comment>
<proteinExistence type="predicted"/>
<dbReference type="EMBL" id="CAJOBJ010176763">
    <property type="protein sequence ID" value="CAF4903252.1"/>
    <property type="molecule type" value="Genomic_DNA"/>
</dbReference>
<accession>A0A8S3ALT5</accession>
<evidence type="ECO:0000313" key="1">
    <source>
        <dbReference type="EMBL" id="CAF4693505.1"/>
    </source>
</evidence>
<reference evidence="1" key="1">
    <citation type="submission" date="2021-02" db="EMBL/GenBank/DDBJ databases">
        <authorList>
            <person name="Nowell W R."/>
        </authorList>
    </citation>
    <scope>NUCLEOTIDE SEQUENCE</scope>
</reference>
<organism evidence="1 3">
    <name type="scientific">Rotaria magnacalcarata</name>
    <dbReference type="NCBI Taxonomy" id="392030"/>
    <lineage>
        <taxon>Eukaryota</taxon>
        <taxon>Metazoa</taxon>
        <taxon>Spiralia</taxon>
        <taxon>Gnathifera</taxon>
        <taxon>Rotifera</taxon>
        <taxon>Eurotatoria</taxon>
        <taxon>Bdelloidea</taxon>
        <taxon>Philodinida</taxon>
        <taxon>Philodinidae</taxon>
        <taxon>Rotaria</taxon>
    </lineage>
</organism>
<dbReference type="Proteomes" id="UP000681720">
    <property type="component" value="Unassembled WGS sequence"/>
</dbReference>
<dbReference type="EMBL" id="CAJOBH010117444">
    <property type="protein sequence ID" value="CAF4693505.1"/>
    <property type="molecule type" value="Genomic_DNA"/>
</dbReference>
<dbReference type="AlphaFoldDB" id="A0A8S3ALT5"/>
<feature type="non-terminal residue" evidence="1">
    <location>
        <position position="81"/>
    </location>
</feature>
<evidence type="ECO:0000313" key="2">
    <source>
        <dbReference type="EMBL" id="CAF4903252.1"/>
    </source>
</evidence>
<gene>
    <name evidence="1" type="ORF">BYL167_LOCUS43810</name>
    <name evidence="2" type="ORF">GIL414_LOCUS51944</name>
</gene>
<evidence type="ECO:0000313" key="3">
    <source>
        <dbReference type="Proteomes" id="UP000681967"/>
    </source>
</evidence>
<dbReference type="Proteomes" id="UP000681967">
    <property type="component" value="Unassembled WGS sequence"/>
</dbReference>